<proteinExistence type="predicted"/>
<feature type="transmembrane region" description="Helical" evidence="3">
    <location>
        <begin position="40"/>
        <end position="59"/>
    </location>
</feature>
<keyword evidence="3" id="KW-0472">Membrane</keyword>
<feature type="transmembrane region" description="Helical" evidence="3">
    <location>
        <begin position="137"/>
        <end position="157"/>
    </location>
</feature>
<name>A0A9N9TD01_DIABA</name>
<evidence type="ECO:0000313" key="5">
    <source>
        <dbReference type="Proteomes" id="UP001153709"/>
    </source>
</evidence>
<feature type="transmembrane region" description="Helical" evidence="3">
    <location>
        <begin position="110"/>
        <end position="131"/>
    </location>
</feature>
<evidence type="ECO:0000256" key="3">
    <source>
        <dbReference type="SAM" id="Phobius"/>
    </source>
</evidence>
<feature type="compositionally biased region" description="Basic and acidic residues" evidence="2">
    <location>
        <begin position="264"/>
        <end position="275"/>
    </location>
</feature>
<dbReference type="Proteomes" id="UP001153709">
    <property type="component" value="Chromosome 9"/>
</dbReference>
<feature type="region of interest" description="Disordered" evidence="2">
    <location>
        <begin position="242"/>
        <end position="275"/>
    </location>
</feature>
<keyword evidence="5" id="KW-1185">Reference proteome</keyword>
<keyword evidence="3" id="KW-1133">Transmembrane helix</keyword>
<evidence type="ECO:0000256" key="1">
    <source>
        <dbReference type="SAM" id="Coils"/>
    </source>
</evidence>
<feature type="coiled-coil region" evidence="1">
    <location>
        <begin position="71"/>
        <end position="98"/>
    </location>
</feature>
<evidence type="ECO:0000313" key="4">
    <source>
        <dbReference type="EMBL" id="CAG9840951.1"/>
    </source>
</evidence>
<protein>
    <submittedName>
        <fullName evidence="4">Uncharacterized protein</fullName>
    </submittedName>
</protein>
<keyword evidence="3" id="KW-0812">Transmembrane</keyword>
<accession>A0A9N9TD01</accession>
<dbReference type="OrthoDB" id="347083at2759"/>
<dbReference type="Gene3D" id="1.20.1070.10">
    <property type="entry name" value="Rhodopsin 7-helix transmembrane proteins"/>
    <property type="match status" value="1"/>
</dbReference>
<gene>
    <name evidence="4" type="ORF">DIABBA_LOCUS13559</name>
</gene>
<feature type="compositionally biased region" description="Basic and acidic residues" evidence="2">
    <location>
        <begin position="242"/>
        <end position="252"/>
    </location>
</feature>
<sequence length="275" mass="31035">MAAYDIPTFLTLATYFIAPHSYESRRFCFISVQKGMILNYMFPISLLIFLTTIHSLSGIRKINMELCKLELNSSAESLNALKNELEMLKDRKDECMDEEIMSLRESKSCLKLLCIIQTGYDIVWFVVVLALENVNESSGMAIIYAITSCLLNWYIFIKRKSLMPTLSDLPDDMEEVIVQKDLTHIVTASANVSRRGSSDSIPLLNSDTGTEMRELRLDHISTITTKKAGKGWLILFIRNRGNNDKASSKDDFGDSDEEAAPDTYLDRVTAKGQEG</sequence>
<dbReference type="AlphaFoldDB" id="A0A9N9TD01"/>
<keyword evidence="1" id="KW-0175">Coiled coil</keyword>
<evidence type="ECO:0000256" key="2">
    <source>
        <dbReference type="SAM" id="MobiDB-lite"/>
    </source>
</evidence>
<organism evidence="4 5">
    <name type="scientific">Diabrotica balteata</name>
    <name type="common">Banded cucumber beetle</name>
    <dbReference type="NCBI Taxonomy" id="107213"/>
    <lineage>
        <taxon>Eukaryota</taxon>
        <taxon>Metazoa</taxon>
        <taxon>Ecdysozoa</taxon>
        <taxon>Arthropoda</taxon>
        <taxon>Hexapoda</taxon>
        <taxon>Insecta</taxon>
        <taxon>Pterygota</taxon>
        <taxon>Neoptera</taxon>
        <taxon>Endopterygota</taxon>
        <taxon>Coleoptera</taxon>
        <taxon>Polyphaga</taxon>
        <taxon>Cucujiformia</taxon>
        <taxon>Chrysomeloidea</taxon>
        <taxon>Chrysomelidae</taxon>
        <taxon>Galerucinae</taxon>
        <taxon>Diabroticina</taxon>
        <taxon>Diabroticites</taxon>
        <taxon>Diabrotica</taxon>
    </lineage>
</organism>
<reference evidence="4" key="1">
    <citation type="submission" date="2022-01" db="EMBL/GenBank/DDBJ databases">
        <authorList>
            <person name="King R."/>
        </authorList>
    </citation>
    <scope>NUCLEOTIDE SEQUENCE</scope>
</reference>
<dbReference type="EMBL" id="OU898284">
    <property type="protein sequence ID" value="CAG9840951.1"/>
    <property type="molecule type" value="Genomic_DNA"/>
</dbReference>